<reference evidence="1" key="1">
    <citation type="submission" date="2014-11" db="EMBL/GenBank/DDBJ databases">
        <authorList>
            <person name="Amaro Gonzalez C."/>
        </authorList>
    </citation>
    <scope>NUCLEOTIDE SEQUENCE</scope>
</reference>
<reference evidence="1" key="2">
    <citation type="journal article" date="2015" name="Fish Shellfish Immunol.">
        <title>Early steps in the European eel (Anguilla anguilla)-Vibrio vulnificus interaction in the gills: Role of the RtxA13 toxin.</title>
        <authorList>
            <person name="Callol A."/>
            <person name="Pajuelo D."/>
            <person name="Ebbesson L."/>
            <person name="Teles M."/>
            <person name="MacKenzie S."/>
            <person name="Amaro C."/>
        </authorList>
    </citation>
    <scope>NUCLEOTIDE SEQUENCE</scope>
</reference>
<accession>A0A0E9W3Y8</accession>
<proteinExistence type="predicted"/>
<sequence>MVENCLGTKLMLSGNLSFRVCFGGQGFNIENVLFLLLSPHCLNSSP</sequence>
<name>A0A0E9W3Y8_ANGAN</name>
<organism evidence="1">
    <name type="scientific">Anguilla anguilla</name>
    <name type="common">European freshwater eel</name>
    <name type="synonym">Muraena anguilla</name>
    <dbReference type="NCBI Taxonomy" id="7936"/>
    <lineage>
        <taxon>Eukaryota</taxon>
        <taxon>Metazoa</taxon>
        <taxon>Chordata</taxon>
        <taxon>Craniata</taxon>
        <taxon>Vertebrata</taxon>
        <taxon>Euteleostomi</taxon>
        <taxon>Actinopterygii</taxon>
        <taxon>Neopterygii</taxon>
        <taxon>Teleostei</taxon>
        <taxon>Anguilliformes</taxon>
        <taxon>Anguillidae</taxon>
        <taxon>Anguilla</taxon>
    </lineage>
</organism>
<protein>
    <submittedName>
        <fullName evidence="1">Uncharacterized protein</fullName>
    </submittedName>
</protein>
<dbReference type="AlphaFoldDB" id="A0A0E9W3Y8"/>
<dbReference type="EMBL" id="GBXM01023488">
    <property type="protein sequence ID" value="JAH85089.1"/>
    <property type="molecule type" value="Transcribed_RNA"/>
</dbReference>
<evidence type="ECO:0000313" key="1">
    <source>
        <dbReference type="EMBL" id="JAH85089.1"/>
    </source>
</evidence>